<proteinExistence type="predicted"/>
<sequence length="124" mass="13271">MAPLRMEVGPAQACAVKVVVHLPIKSSANWRFHARKESELSISLYNDEREGRTLRSIGLPFLSVGLLCREGESENDSSRTQSSKESSSHMVSLSAPLAAVEGSALPPTAAHIMGSNRGKAGLTR</sequence>
<keyword evidence="3" id="KW-1185">Reference proteome</keyword>
<reference evidence="2 3" key="1">
    <citation type="journal article" date="2020" name="BMC Genomics">
        <title>Intraspecific diversification of the crop wild relative Brassica cretica Lam. using demographic model selection.</title>
        <authorList>
            <person name="Kioukis A."/>
            <person name="Michalopoulou V.A."/>
            <person name="Briers L."/>
            <person name="Pirintsos S."/>
            <person name="Studholme D.J."/>
            <person name="Pavlidis P."/>
            <person name="Sarris P.F."/>
        </authorList>
    </citation>
    <scope>NUCLEOTIDE SEQUENCE [LARGE SCALE GENOMIC DNA]</scope>
    <source>
        <strain evidence="3">cv. PFS-1207/04</strain>
    </source>
</reference>
<comment type="caution">
    <text evidence="2">The sequence shown here is derived from an EMBL/GenBank/DDBJ whole genome shotgun (WGS) entry which is preliminary data.</text>
</comment>
<organism evidence="2 3">
    <name type="scientific">Brassica cretica</name>
    <name type="common">Mustard</name>
    <dbReference type="NCBI Taxonomy" id="69181"/>
    <lineage>
        <taxon>Eukaryota</taxon>
        <taxon>Viridiplantae</taxon>
        <taxon>Streptophyta</taxon>
        <taxon>Embryophyta</taxon>
        <taxon>Tracheophyta</taxon>
        <taxon>Spermatophyta</taxon>
        <taxon>Magnoliopsida</taxon>
        <taxon>eudicotyledons</taxon>
        <taxon>Gunneridae</taxon>
        <taxon>Pentapetalae</taxon>
        <taxon>rosids</taxon>
        <taxon>malvids</taxon>
        <taxon>Brassicales</taxon>
        <taxon>Brassicaceae</taxon>
        <taxon>Brassiceae</taxon>
        <taxon>Brassica</taxon>
    </lineage>
</organism>
<dbReference type="Proteomes" id="UP000266723">
    <property type="component" value="Unassembled WGS sequence"/>
</dbReference>
<gene>
    <name evidence="2" type="ORF">DY000_02021692</name>
</gene>
<accession>A0ABQ7EEU0</accession>
<evidence type="ECO:0000313" key="3">
    <source>
        <dbReference type="Proteomes" id="UP000266723"/>
    </source>
</evidence>
<evidence type="ECO:0000313" key="2">
    <source>
        <dbReference type="EMBL" id="KAF3595130.1"/>
    </source>
</evidence>
<dbReference type="EMBL" id="QGKV02000299">
    <property type="protein sequence ID" value="KAF3595130.1"/>
    <property type="molecule type" value="Genomic_DNA"/>
</dbReference>
<name>A0ABQ7EEU0_BRACR</name>
<evidence type="ECO:0000256" key="1">
    <source>
        <dbReference type="SAM" id="MobiDB-lite"/>
    </source>
</evidence>
<protein>
    <submittedName>
        <fullName evidence="2">Uncharacterized protein</fullName>
    </submittedName>
</protein>
<feature type="region of interest" description="Disordered" evidence="1">
    <location>
        <begin position="72"/>
        <end position="93"/>
    </location>
</feature>